<dbReference type="OrthoDB" id="6063510at2759"/>
<gene>
    <name evidence="2" type="ORF">MGAL_10B018043</name>
</gene>
<dbReference type="PANTHER" id="PTHR15665">
    <property type="entry name" value="ASTEROID PROTEIN"/>
    <property type="match status" value="1"/>
</dbReference>
<dbReference type="AlphaFoldDB" id="A0A8B6DK35"/>
<proteinExistence type="inferred from homology"/>
<evidence type="ECO:0000313" key="3">
    <source>
        <dbReference type="Proteomes" id="UP000596742"/>
    </source>
</evidence>
<name>A0A8B6DK35_MYTGA</name>
<dbReference type="InterPro" id="IPR029060">
    <property type="entry name" value="PIN-like_dom_sf"/>
</dbReference>
<accession>A0A8B6DK35</accession>
<dbReference type="SUPFAM" id="SSF88723">
    <property type="entry name" value="PIN domain-like"/>
    <property type="match status" value="1"/>
</dbReference>
<evidence type="ECO:0000256" key="1">
    <source>
        <dbReference type="ARBA" id="ARBA00007398"/>
    </source>
</evidence>
<organism evidence="2 3">
    <name type="scientific">Mytilus galloprovincialis</name>
    <name type="common">Mediterranean mussel</name>
    <dbReference type="NCBI Taxonomy" id="29158"/>
    <lineage>
        <taxon>Eukaryota</taxon>
        <taxon>Metazoa</taxon>
        <taxon>Spiralia</taxon>
        <taxon>Lophotrochozoa</taxon>
        <taxon>Mollusca</taxon>
        <taxon>Bivalvia</taxon>
        <taxon>Autobranchia</taxon>
        <taxon>Pteriomorphia</taxon>
        <taxon>Mytilida</taxon>
        <taxon>Mytiloidea</taxon>
        <taxon>Mytilidae</taxon>
        <taxon>Mytilinae</taxon>
        <taxon>Mytilus</taxon>
    </lineage>
</organism>
<dbReference type="EMBL" id="UYJE01003550">
    <property type="protein sequence ID" value="VDI20244.1"/>
    <property type="molecule type" value="Genomic_DNA"/>
</dbReference>
<dbReference type="PANTHER" id="PTHR15665:SF1">
    <property type="entry name" value="PROTEIN ASTEROID HOMOLOG 1"/>
    <property type="match status" value="1"/>
</dbReference>
<sequence>MGIPSISSLVKKNPSFWTISDFQDIRLVIDGHCLVQFLYKYPKIDNIGNYNEYAIKVELFFNWLLKRRITPFVVLSGALDMDNKDIGIVLGKTKRRITEPEDFTPILVKLTFMNVLDKLRINYLKGDFDADRDVQKLANDLKCPVLSSNSDFFVFNVQFGYIPFDSLPLKSILTGVKKHSVEVKIYFYQNLLKKFPYLTHKMALFATALGNDIFPKNSNALQLAHHSENFRLPKHVILTFDVFETPCERNEPFYIVMREVLYWIKRCKDVESGKRQLQYFCKEDKKEEEKLIRSIEVYTETGNYTSYNLHDLIHRSNGKSFCRSQFPFGIRKWIIEHHRMGKIPNFIINTLIHRRNILMSQLEGTHDTSAHDCSLSIREVIYALLLGTETDITEYDRQKESLCKFSRKGVISTIGVLKDLHIPDMSSAVKIQILSSALCCSVPSDKTNGQLEQTRLFLMITAYWARVAEPSVNTNFIKTVLIGYILYSARHKEFQPGTKIIGRLENLYSEVTKYADGRIKSYRYFIQNIVYTFAQFQSCILYTTHLNRLLQCPLENVNPAIVFNGSFLHKMYFILNENEDIIAKHLHGCNVYVWFNQMLYFLQENVCMRSA</sequence>
<dbReference type="InterPro" id="IPR026832">
    <property type="entry name" value="Asteroid"/>
</dbReference>
<comment type="caution">
    <text evidence="2">The sequence shown here is derived from an EMBL/GenBank/DDBJ whole genome shotgun (WGS) entry which is preliminary data.</text>
</comment>
<reference evidence="2" key="1">
    <citation type="submission" date="2018-11" db="EMBL/GenBank/DDBJ databases">
        <authorList>
            <person name="Alioto T."/>
            <person name="Alioto T."/>
        </authorList>
    </citation>
    <scope>NUCLEOTIDE SEQUENCE</scope>
</reference>
<evidence type="ECO:0000313" key="2">
    <source>
        <dbReference type="EMBL" id="VDI20244.1"/>
    </source>
</evidence>
<protein>
    <recommendedName>
        <fullName evidence="4">Asteroid domain-containing protein</fullName>
    </recommendedName>
</protein>
<dbReference type="Gene3D" id="3.40.50.1010">
    <property type="entry name" value="5'-nuclease"/>
    <property type="match status" value="1"/>
</dbReference>
<dbReference type="Proteomes" id="UP000596742">
    <property type="component" value="Unassembled WGS sequence"/>
</dbReference>
<keyword evidence="3" id="KW-1185">Reference proteome</keyword>
<comment type="similarity">
    <text evidence="1">Belongs to the asteroid family.</text>
</comment>
<evidence type="ECO:0008006" key="4">
    <source>
        <dbReference type="Google" id="ProtNLM"/>
    </source>
</evidence>